<reference evidence="13 14" key="1">
    <citation type="submission" date="2016-06" db="EMBL/GenBank/DDBJ databases">
        <title>Respiratory ammonification of nitrate coupled to the oxidation of elemental sulfur in deep-sea autotrophic thermophilic bacteria.</title>
        <authorList>
            <person name="Slobodkina G.B."/>
            <person name="Mardanov A.V."/>
            <person name="Ravin N.V."/>
            <person name="Frolova A.A."/>
            <person name="Viryasiv M.B."/>
            <person name="Chernyh N.A."/>
            <person name="Bonch-Osmolovskaya E.A."/>
            <person name="Slobodkin A.I."/>
        </authorList>
    </citation>
    <scope>NUCLEOTIDE SEQUENCE [LARGE SCALE GENOMIC DNA]</scope>
    <source>
        <strain evidence="13 14">S69</strain>
    </source>
</reference>
<evidence type="ECO:0000256" key="6">
    <source>
        <dbReference type="ARBA" id="ARBA00022695"/>
    </source>
</evidence>
<keyword evidence="9 11" id="KW-0520">NAD</keyword>
<dbReference type="InterPro" id="IPR004821">
    <property type="entry name" value="Cyt_trans-like"/>
</dbReference>
<evidence type="ECO:0000256" key="9">
    <source>
        <dbReference type="ARBA" id="ARBA00023027"/>
    </source>
</evidence>
<protein>
    <recommendedName>
        <fullName evidence="11">Probable nicotinate-nucleotide adenylyltransferase</fullName>
        <ecNumber evidence="11">2.7.7.18</ecNumber>
    </recommendedName>
    <alternativeName>
        <fullName evidence="11">Deamido-NAD(+) diphosphorylase</fullName>
    </alternativeName>
    <alternativeName>
        <fullName evidence="11">Deamido-NAD(+) pyrophosphorylase</fullName>
    </alternativeName>
    <alternativeName>
        <fullName evidence="11">Nicotinate mononucleotide adenylyltransferase</fullName>
        <shortName evidence="11">NaMN adenylyltransferase</shortName>
    </alternativeName>
</protein>
<dbReference type="UniPathway" id="UPA00253">
    <property type="reaction ID" value="UER00332"/>
</dbReference>
<dbReference type="InterPro" id="IPR014729">
    <property type="entry name" value="Rossmann-like_a/b/a_fold"/>
</dbReference>
<comment type="catalytic activity">
    <reaction evidence="10 11">
        <text>nicotinate beta-D-ribonucleotide + ATP + H(+) = deamido-NAD(+) + diphosphate</text>
        <dbReference type="Rhea" id="RHEA:22860"/>
        <dbReference type="ChEBI" id="CHEBI:15378"/>
        <dbReference type="ChEBI" id="CHEBI:30616"/>
        <dbReference type="ChEBI" id="CHEBI:33019"/>
        <dbReference type="ChEBI" id="CHEBI:57502"/>
        <dbReference type="ChEBI" id="CHEBI:58437"/>
        <dbReference type="EC" id="2.7.7.18"/>
    </reaction>
</comment>
<keyword evidence="14" id="KW-1185">Reference proteome</keyword>
<keyword evidence="6 11" id="KW-0548">Nucleotidyltransferase</keyword>
<name>A0A1B9F7L1_9BACT</name>
<dbReference type="HAMAP" id="MF_00244">
    <property type="entry name" value="NaMN_adenylyltr"/>
    <property type="match status" value="1"/>
</dbReference>
<evidence type="ECO:0000256" key="3">
    <source>
        <dbReference type="ARBA" id="ARBA00009014"/>
    </source>
</evidence>
<dbReference type="PANTHER" id="PTHR39321:SF3">
    <property type="entry name" value="PHOSPHOPANTETHEINE ADENYLYLTRANSFERASE"/>
    <property type="match status" value="1"/>
</dbReference>
<evidence type="ECO:0000256" key="5">
    <source>
        <dbReference type="ARBA" id="ARBA00022679"/>
    </source>
</evidence>
<gene>
    <name evidence="11" type="primary">nadD</name>
    <name evidence="13" type="ORF">DBT_0854</name>
</gene>
<dbReference type="NCBIfam" id="TIGR00482">
    <property type="entry name" value="nicotinate (nicotinamide) nucleotide adenylyltransferase"/>
    <property type="match status" value="1"/>
</dbReference>
<feature type="domain" description="Cytidyltransferase-like" evidence="12">
    <location>
        <begin position="10"/>
        <end position="180"/>
    </location>
</feature>
<dbReference type="Proteomes" id="UP000093080">
    <property type="component" value="Unassembled WGS sequence"/>
</dbReference>
<proteinExistence type="inferred from homology"/>
<keyword evidence="5 11" id="KW-0808">Transferase</keyword>
<dbReference type="InterPro" id="IPR005248">
    <property type="entry name" value="NadD/NMNAT"/>
</dbReference>
<evidence type="ECO:0000256" key="1">
    <source>
        <dbReference type="ARBA" id="ARBA00002324"/>
    </source>
</evidence>
<dbReference type="AlphaFoldDB" id="A0A1B9F7L1"/>
<dbReference type="PATRIC" id="fig|1156395.6.peg.869"/>
<dbReference type="GO" id="GO:0004515">
    <property type="term" value="F:nicotinate-nucleotide adenylyltransferase activity"/>
    <property type="evidence" value="ECO:0007669"/>
    <property type="project" value="UniProtKB-UniRule"/>
</dbReference>
<evidence type="ECO:0000256" key="2">
    <source>
        <dbReference type="ARBA" id="ARBA00005019"/>
    </source>
</evidence>
<accession>A0A1B9F7L1</accession>
<evidence type="ECO:0000313" key="13">
    <source>
        <dbReference type="EMBL" id="OCC15929.1"/>
    </source>
</evidence>
<keyword evidence="8 11" id="KW-0067">ATP-binding</keyword>
<dbReference type="NCBIfam" id="NF000840">
    <property type="entry name" value="PRK00071.1-3"/>
    <property type="match status" value="1"/>
</dbReference>
<dbReference type="Gene3D" id="3.40.50.620">
    <property type="entry name" value="HUPs"/>
    <property type="match status" value="1"/>
</dbReference>
<dbReference type="PANTHER" id="PTHR39321">
    <property type="entry name" value="NICOTINATE-NUCLEOTIDE ADENYLYLTRANSFERASE-RELATED"/>
    <property type="match status" value="1"/>
</dbReference>
<dbReference type="EMBL" id="MAGO01000003">
    <property type="protein sequence ID" value="OCC15929.1"/>
    <property type="molecule type" value="Genomic_DNA"/>
</dbReference>
<comment type="caution">
    <text evidence="13">The sequence shown here is derived from an EMBL/GenBank/DDBJ whole genome shotgun (WGS) entry which is preliminary data.</text>
</comment>
<dbReference type="GO" id="GO:0005524">
    <property type="term" value="F:ATP binding"/>
    <property type="evidence" value="ECO:0007669"/>
    <property type="project" value="UniProtKB-KW"/>
</dbReference>
<evidence type="ECO:0000256" key="10">
    <source>
        <dbReference type="ARBA" id="ARBA00048721"/>
    </source>
</evidence>
<dbReference type="EC" id="2.7.7.18" evidence="11"/>
<sequence length="234" mass="26634">MDRSGNKFGIIGGAFDPIHYGHLRSALEVCQGIGLDKIIFVPTYHPPHKDPLKLTPFEHRVRLVNLAIEGLNCFSCSEIEKDLTTPSYSVNTLEALKKSLPEGACLYFLIGSDAFFELTTWKDYKRLFDLATLVVMVRTREGPEAVEAFAQEVFPEELSNGRIITFSVTQLEISSSKIRQLLREGKSPRFLLPQECIDYLEEHKIHMNVKAINTANLEDNPRHVQDVEERLQLF</sequence>
<comment type="function">
    <text evidence="1 11">Catalyzes the reversible adenylation of nicotinate mononucleotide (NaMN) to nicotinic acid adenine dinucleotide (NaAD).</text>
</comment>
<evidence type="ECO:0000256" key="8">
    <source>
        <dbReference type="ARBA" id="ARBA00022840"/>
    </source>
</evidence>
<dbReference type="NCBIfam" id="TIGR00125">
    <property type="entry name" value="cyt_tran_rel"/>
    <property type="match status" value="1"/>
</dbReference>
<dbReference type="STRING" id="1156395.DBT_0854"/>
<evidence type="ECO:0000259" key="12">
    <source>
        <dbReference type="Pfam" id="PF01467"/>
    </source>
</evidence>
<dbReference type="SUPFAM" id="SSF52374">
    <property type="entry name" value="Nucleotidylyl transferase"/>
    <property type="match status" value="1"/>
</dbReference>
<organism evidence="13 14">
    <name type="scientific">Dissulfuribacter thermophilus</name>
    <dbReference type="NCBI Taxonomy" id="1156395"/>
    <lineage>
        <taxon>Bacteria</taxon>
        <taxon>Pseudomonadati</taxon>
        <taxon>Thermodesulfobacteriota</taxon>
        <taxon>Dissulfuribacteria</taxon>
        <taxon>Dissulfuribacterales</taxon>
        <taxon>Dissulfuribacteraceae</taxon>
        <taxon>Dissulfuribacter</taxon>
    </lineage>
</organism>
<comment type="similarity">
    <text evidence="3 11">Belongs to the NadD family.</text>
</comment>
<keyword evidence="4 11" id="KW-0662">Pyridine nucleotide biosynthesis</keyword>
<evidence type="ECO:0000256" key="4">
    <source>
        <dbReference type="ARBA" id="ARBA00022642"/>
    </source>
</evidence>
<keyword evidence="7 11" id="KW-0547">Nucleotide-binding</keyword>
<evidence type="ECO:0000256" key="11">
    <source>
        <dbReference type="HAMAP-Rule" id="MF_00244"/>
    </source>
</evidence>
<dbReference type="CDD" id="cd02165">
    <property type="entry name" value="NMNAT"/>
    <property type="match status" value="1"/>
</dbReference>
<dbReference type="GO" id="GO:0009435">
    <property type="term" value="P:NAD+ biosynthetic process"/>
    <property type="evidence" value="ECO:0007669"/>
    <property type="project" value="UniProtKB-UniRule"/>
</dbReference>
<dbReference type="Pfam" id="PF01467">
    <property type="entry name" value="CTP_transf_like"/>
    <property type="match status" value="1"/>
</dbReference>
<comment type="pathway">
    <text evidence="2 11">Cofactor biosynthesis; NAD(+) biosynthesis; deamido-NAD(+) from nicotinate D-ribonucleotide: step 1/1.</text>
</comment>
<dbReference type="RefSeq" id="WP_161939900.1">
    <property type="nucleotide sequence ID" value="NZ_MAGO01000003.1"/>
</dbReference>
<evidence type="ECO:0000313" key="14">
    <source>
        <dbReference type="Proteomes" id="UP000093080"/>
    </source>
</evidence>
<evidence type="ECO:0000256" key="7">
    <source>
        <dbReference type="ARBA" id="ARBA00022741"/>
    </source>
</evidence>